<accession>A0A7J5B5S0</accession>
<keyword evidence="2" id="KW-1133">Transmembrane helix</keyword>
<dbReference type="Proteomes" id="UP000490386">
    <property type="component" value="Unassembled WGS sequence"/>
</dbReference>
<organism evidence="3 4">
    <name type="scientific">Pseudoclavibacter terrae</name>
    <dbReference type="NCBI Taxonomy" id="1530195"/>
    <lineage>
        <taxon>Bacteria</taxon>
        <taxon>Bacillati</taxon>
        <taxon>Actinomycetota</taxon>
        <taxon>Actinomycetes</taxon>
        <taxon>Micrococcales</taxon>
        <taxon>Microbacteriaceae</taxon>
        <taxon>Pseudoclavibacter</taxon>
    </lineage>
</organism>
<evidence type="ECO:0000256" key="1">
    <source>
        <dbReference type="SAM" id="MobiDB-lite"/>
    </source>
</evidence>
<evidence type="ECO:0000313" key="3">
    <source>
        <dbReference type="EMBL" id="KAB1639518.1"/>
    </source>
</evidence>
<dbReference type="RefSeq" id="WP_151422717.1">
    <property type="nucleotide sequence ID" value="NZ_CANKVH010000015.1"/>
</dbReference>
<keyword evidence="4" id="KW-1185">Reference proteome</keyword>
<sequence length="310" mass="32067">MATPVDGDPFAKTDDSSIDVPNGIFAAGDETLDRTGATNARLLLGGPFARFRAAPAAARVSWFVAAVALVVVVVVIPVSIGSFAAVRKESLAASTAAPAQPAVVVLSPETLAVSAQVDAIEPAYVMSNGLVTDESKTKMGDLLATARDQIDANDAAGATSTMQSAVPYFVAEYSQRVATAAETEVEEYDQSEWETDERLAELIEIVRANAQGQDLTALVAAVIEIPQVVGDARAEHFGNRRTYVPPAPTTAAPAPSAPAATQPPATEAPQMTQAPAPSQAPEPEETKPPEPKPEPQPSGGPNFTSAPNGD</sequence>
<keyword evidence="2" id="KW-0812">Transmembrane</keyword>
<feature type="region of interest" description="Disordered" evidence="1">
    <location>
        <begin position="240"/>
        <end position="310"/>
    </location>
</feature>
<name>A0A7J5B5S0_9MICO</name>
<dbReference type="AlphaFoldDB" id="A0A7J5B5S0"/>
<gene>
    <name evidence="3" type="ORF">F8O03_04065</name>
</gene>
<proteinExistence type="predicted"/>
<feature type="transmembrane region" description="Helical" evidence="2">
    <location>
        <begin position="60"/>
        <end position="86"/>
    </location>
</feature>
<evidence type="ECO:0000256" key="2">
    <source>
        <dbReference type="SAM" id="Phobius"/>
    </source>
</evidence>
<dbReference type="OrthoDB" id="5123526at2"/>
<dbReference type="EMBL" id="WBJX01000001">
    <property type="protein sequence ID" value="KAB1639518.1"/>
    <property type="molecule type" value="Genomic_DNA"/>
</dbReference>
<keyword evidence="2" id="KW-0472">Membrane</keyword>
<protein>
    <submittedName>
        <fullName evidence="3">Uncharacterized protein</fullName>
    </submittedName>
</protein>
<reference evidence="3 4" key="1">
    <citation type="submission" date="2019-09" db="EMBL/GenBank/DDBJ databases">
        <title>Phylogeny of genus Pseudoclavibacter and closely related genus.</title>
        <authorList>
            <person name="Li Y."/>
        </authorList>
    </citation>
    <scope>NUCLEOTIDE SEQUENCE [LARGE SCALE GENOMIC DNA]</scope>
    <source>
        <strain evidence="3 4">THG-MD12</strain>
    </source>
</reference>
<feature type="compositionally biased region" description="Basic and acidic residues" evidence="1">
    <location>
        <begin position="284"/>
        <end position="293"/>
    </location>
</feature>
<comment type="caution">
    <text evidence="3">The sequence shown here is derived from an EMBL/GenBank/DDBJ whole genome shotgun (WGS) entry which is preliminary data.</text>
</comment>
<feature type="compositionally biased region" description="Polar residues" evidence="1">
    <location>
        <begin position="299"/>
        <end position="310"/>
    </location>
</feature>
<feature type="compositionally biased region" description="Low complexity" evidence="1">
    <location>
        <begin position="249"/>
        <end position="281"/>
    </location>
</feature>
<evidence type="ECO:0000313" key="4">
    <source>
        <dbReference type="Proteomes" id="UP000490386"/>
    </source>
</evidence>